<keyword evidence="4" id="KW-1185">Reference proteome</keyword>
<feature type="transmembrane region" description="Helical" evidence="2">
    <location>
        <begin position="39"/>
        <end position="60"/>
    </location>
</feature>
<feature type="region of interest" description="Disordered" evidence="1">
    <location>
        <begin position="1"/>
        <end position="22"/>
    </location>
</feature>
<evidence type="ECO:0000313" key="3">
    <source>
        <dbReference type="EMBL" id="KAF1970371.1"/>
    </source>
</evidence>
<dbReference type="AlphaFoldDB" id="A0A6A5UZE5"/>
<protein>
    <submittedName>
        <fullName evidence="3">Uncharacterized protein</fullName>
    </submittedName>
</protein>
<name>A0A6A5UZE5_9PLEO</name>
<evidence type="ECO:0000256" key="2">
    <source>
        <dbReference type="SAM" id="Phobius"/>
    </source>
</evidence>
<keyword evidence="2" id="KW-0472">Membrane</keyword>
<dbReference type="OrthoDB" id="1022638at2759"/>
<keyword evidence="2" id="KW-0812">Transmembrane</keyword>
<dbReference type="Proteomes" id="UP000800036">
    <property type="component" value="Unassembled WGS sequence"/>
</dbReference>
<dbReference type="EMBL" id="ML976701">
    <property type="protein sequence ID" value="KAF1970371.1"/>
    <property type="molecule type" value="Genomic_DNA"/>
</dbReference>
<evidence type="ECO:0000313" key="4">
    <source>
        <dbReference type="Proteomes" id="UP000800036"/>
    </source>
</evidence>
<evidence type="ECO:0000256" key="1">
    <source>
        <dbReference type="SAM" id="MobiDB-lite"/>
    </source>
</evidence>
<organism evidence="3 4">
    <name type="scientific">Bimuria novae-zelandiae CBS 107.79</name>
    <dbReference type="NCBI Taxonomy" id="1447943"/>
    <lineage>
        <taxon>Eukaryota</taxon>
        <taxon>Fungi</taxon>
        <taxon>Dikarya</taxon>
        <taxon>Ascomycota</taxon>
        <taxon>Pezizomycotina</taxon>
        <taxon>Dothideomycetes</taxon>
        <taxon>Pleosporomycetidae</taxon>
        <taxon>Pleosporales</taxon>
        <taxon>Massarineae</taxon>
        <taxon>Didymosphaeriaceae</taxon>
        <taxon>Bimuria</taxon>
    </lineage>
</organism>
<gene>
    <name evidence="3" type="ORF">BU23DRAFT_649934</name>
</gene>
<proteinExistence type="predicted"/>
<keyword evidence="2" id="KW-1133">Transmembrane helix</keyword>
<sequence length="331" mass="37744">MQSSSRHRRHVEDGNQGTNSRQIRYAHNRGMVAQKSNSFCGSLAFAAFLAVFFILETIGIDPEGITFPTPSPISKSPSPNLKEAETMAPLKNSLIKKSDGRKFGGPMIRILIKPYDESEKSEDISNNEQRDEQVEEVWVQRDLLRSSSKFFHSATKEEWNTSRDEKHSDYKLTLGINSKITRVAISLSACISLTSIAVHYLYVSTVPAPDDTCADYRREISESPAREIFIFLAKLYVNGEELIDLRFKNAIMETIAATANRILYGTTQGSSARRMMAEMYARIAHATWTQNFEKLLKDVIVDILSLTVKVRKAHNDRRPWFKYEDFMEKEE</sequence>
<reference evidence="3" key="1">
    <citation type="journal article" date="2020" name="Stud. Mycol.">
        <title>101 Dothideomycetes genomes: a test case for predicting lifestyles and emergence of pathogens.</title>
        <authorList>
            <person name="Haridas S."/>
            <person name="Albert R."/>
            <person name="Binder M."/>
            <person name="Bloem J."/>
            <person name="Labutti K."/>
            <person name="Salamov A."/>
            <person name="Andreopoulos B."/>
            <person name="Baker S."/>
            <person name="Barry K."/>
            <person name="Bills G."/>
            <person name="Bluhm B."/>
            <person name="Cannon C."/>
            <person name="Castanera R."/>
            <person name="Culley D."/>
            <person name="Daum C."/>
            <person name="Ezra D."/>
            <person name="Gonzalez J."/>
            <person name="Henrissat B."/>
            <person name="Kuo A."/>
            <person name="Liang C."/>
            <person name="Lipzen A."/>
            <person name="Lutzoni F."/>
            <person name="Magnuson J."/>
            <person name="Mondo S."/>
            <person name="Nolan M."/>
            <person name="Ohm R."/>
            <person name="Pangilinan J."/>
            <person name="Park H.-J."/>
            <person name="Ramirez L."/>
            <person name="Alfaro M."/>
            <person name="Sun H."/>
            <person name="Tritt A."/>
            <person name="Yoshinaga Y."/>
            <person name="Zwiers L.-H."/>
            <person name="Turgeon B."/>
            <person name="Goodwin S."/>
            <person name="Spatafora J."/>
            <person name="Crous P."/>
            <person name="Grigoriev I."/>
        </authorList>
    </citation>
    <scope>NUCLEOTIDE SEQUENCE</scope>
    <source>
        <strain evidence="3">CBS 107.79</strain>
    </source>
</reference>
<accession>A0A6A5UZE5</accession>